<sequence>MLGVQGGDVPLELVDAALGLGQSCLQVLLCSSERQVGSPGPQHCEDRSDEHHKQDPQQWIPDQ</sequence>
<dbReference type="KEGG" id="sast:CD934_01045"/>
<protein>
    <submittedName>
        <fullName evidence="2">Uncharacterized protein</fullName>
    </submittedName>
</protein>
<feature type="region of interest" description="Disordered" evidence="1">
    <location>
        <begin position="34"/>
        <end position="63"/>
    </location>
</feature>
<gene>
    <name evidence="2" type="ORF">CD934_01045</name>
</gene>
<evidence type="ECO:0000313" key="3">
    <source>
        <dbReference type="Proteomes" id="UP000316215"/>
    </source>
</evidence>
<reference evidence="2 3" key="1">
    <citation type="submission" date="2017-07" db="EMBL/GenBank/DDBJ databases">
        <title>The Complete Genome of Streptomyces asterosporus-ZSY.</title>
        <authorList>
            <person name="Zhang S."/>
        </authorList>
    </citation>
    <scope>NUCLEOTIDE SEQUENCE [LARGE SCALE GENOMIC DNA]</scope>
    <source>
        <strain evidence="2 3">DSM 41452</strain>
    </source>
</reference>
<feature type="compositionally biased region" description="Basic and acidic residues" evidence="1">
    <location>
        <begin position="43"/>
        <end position="55"/>
    </location>
</feature>
<dbReference type="AlphaFoldDB" id="A0A514K2K4"/>
<organism evidence="2 3">
    <name type="scientific">Streptomyces calvus</name>
    <dbReference type="NCBI Taxonomy" id="67282"/>
    <lineage>
        <taxon>Bacteria</taxon>
        <taxon>Bacillati</taxon>
        <taxon>Actinomycetota</taxon>
        <taxon>Actinomycetes</taxon>
        <taxon>Kitasatosporales</taxon>
        <taxon>Streptomycetaceae</taxon>
        <taxon>Streptomyces</taxon>
    </lineage>
</organism>
<accession>A0A514K2K4</accession>
<keyword evidence="3" id="KW-1185">Reference proteome</keyword>
<dbReference type="Proteomes" id="UP000316215">
    <property type="component" value="Chromosome"/>
</dbReference>
<name>A0A514K2K4_9ACTN</name>
<proteinExistence type="predicted"/>
<evidence type="ECO:0000313" key="2">
    <source>
        <dbReference type="EMBL" id="QDI73048.1"/>
    </source>
</evidence>
<dbReference type="EMBL" id="CP022310">
    <property type="protein sequence ID" value="QDI73048.1"/>
    <property type="molecule type" value="Genomic_DNA"/>
</dbReference>
<evidence type="ECO:0000256" key="1">
    <source>
        <dbReference type="SAM" id="MobiDB-lite"/>
    </source>
</evidence>